<evidence type="ECO:0000256" key="1">
    <source>
        <dbReference type="SAM" id="Phobius"/>
    </source>
</evidence>
<feature type="transmembrane region" description="Helical" evidence="1">
    <location>
        <begin position="6"/>
        <end position="22"/>
    </location>
</feature>
<dbReference type="RefSeq" id="WP_209402436.1">
    <property type="nucleotide sequence ID" value="NZ_JAGIYQ010000002.1"/>
</dbReference>
<dbReference type="EMBL" id="JAGIYQ010000002">
    <property type="protein sequence ID" value="MBP0724168.1"/>
    <property type="molecule type" value="Genomic_DNA"/>
</dbReference>
<evidence type="ECO:0000313" key="3">
    <source>
        <dbReference type="Proteomes" id="UP000682134"/>
    </source>
</evidence>
<proteinExistence type="predicted"/>
<reference evidence="2" key="1">
    <citation type="submission" date="2021-04" db="EMBL/GenBank/DDBJ databases">
        <title>Genome seq and assembly of Bacillus sp.</title>
        <authorList>
            <person name="Chhetri G."/>
        </authorList>
    </citation>
    <scope>NUCLEOTIDE SEQUENCE</scope>
    <source>
        <strain evidence="2">RG28</strain>
    </source>
</reference>
<gene>
    <name evidence="2" type="ORF">J5Y03_03095</name>
</gene>
<dbReference type="AlphaFoldDB" id="A0A940NSP0"/>
<comment type="caution">
    <text evidence="2">The sequence shown here is derived from an EMBL/GenBank/DDBJ whole genome shotgun (WGS) entry which is preliminary data.</text>
</comment>
<accession>A0A940NSP0</accession>
<keyword evidence="1" id="KW-0812">Transmembrane</keyword>
<evidence type="ECO:0000313" key="2">
    <source>
        <dbReference type="EMBL" id="MBP0724168.1"/>
    </source>
</evidence>
<feature type="transmembrane region" description="Helical" evidence="1">
    <location>
        <begin position="62"/>
        <end position="79"/>
    </location>
</feature>
<keyword evidence="1" id="KW-0472">Membrane</keyword>
<dbReference type="Pfam" id="PF13630">
    <property type="entry name" value="SdpI"/>
    <property type="match status" value="1"/>
</dbReference>
<sequence>MYVGIVIAFIIGLTFIITGLFLKHKPPKEINDYYGYRTFRSMKNIELWNEANQLSAKIMIKNGYIIMILGSIIGIGIGFKYEIVSVFLTIGLMGLLTILMFIKVEKRLKQLDR</sequence>
<dbReference type="InterPro" id="IPR025962">
    <property type="entry name" value="SdpI/YhfL"/>
</dbReference>
<name>A0A940NSP0_9BACI</name>
<keyword evidence="3" id="KW-1185">Reference proteome</keyword>
<keyword evidence="1" id="KW-1133">Transmembrane helix</keyword>
<dbReference type="Proteomes" id="UP000682134">
    <property type="component" value="Unassembled WGS sequence"/>
</dbReference>
<organism evidence="2 3">
    <name type="scientific">Gottfriedia endophytica</name>
    <dbReference type="NCBI Taxonomy" id="2820819"/>
    <lineage>
        <taxon>Bacteria</taxon>
        <taxon>Bacillati</taxon>
        <taxon>Bacillota</taxon>
        <taxon>Bacilli</taxon>
        <taxon>Bacillales</taxon>
        <taxon>Bacillaceae</taxon>
        <taxon>Gottfriedia</taxon>
    </lineage>
</organism>
<feature type="transmembrane region" description="Helical" evidence="1">
    <location>
        <begin position="85"/>
        <end position="104"/>
    </location>
</feature>
<protein>
    <submittedName>
        <fullName evidence="2">SdpI family protein</fullName>
    </submittedName>
</protein>